<reference evidence="5" key="1">
    <citation type="submission" date="2017-08" db="EMBL/GenBank/DDBJ databases">
        <title>A dynamic microbial community with high functional redundancy inhabits the cold, oxic subseafloor aquifer.</title>
        <authorList>
            <person name="Tully B.J."/>
            <person name="Wheat C.G."/>
            <person name="Glazer B.T."/>
            <person name="Huber J.A."/>
        </authorList>
    </citation>
    <scope>NUCLEOTIDE SEQUENCE [LARGE SCALE GENOMIC DNA]</scope>
</reference>
<evidence type="ECO:0000256" key="1">
    <source>
        <dbReference type="ARBA" id="ARBA00023122"/>
    </source>
</evidence>
<dbReference type="CDD" id="cd02205">
    <property type="entry name" value="CBS_pair_SF"/>
    <property type="match status" value="1"/>
</dbReference>
<comment type="caution">
    <text evidence="4">The sequence shown here is derived from an EMBL/GenBank/DDBJ whole genome shotgun (WGS) entry which is preliminary data.</text>
</comment>
<gene>
    <name evidence="4" type="ORF">COB20_09300</name>
</gene>
<dbReference type="InterPro" id="IPR000644">
    <property type="entry name" value="CBS_dom"/>
</dbReference>
<dbReference type="Proteomes" id="UP000218767">
    <property type="component" value="Unassembled WGS sequence"/>
</dbReference>
<dbReference type="InterPro" id="IPR046342">
    <property type="entry name" value="CBS_dom_sf"/>
</dbReference>
<dbReference type="AlphaFoldDB" id="A0A2A4X4P2"/>
<protein>
    <recommendedName>
        <fullName evidence="3">CBS domain-containing protein</fullName>
    </recommendedName>
</protein>
<dbReference type="PANTHER" id="PTHR43080:SF2">
    <property type="entry name" value="CBS DOMAIN-CONTAINING PROTEIN"/>
    <property type="match status" value="1"/>
</dbReference>
<feature type="domain" description="CBS" evidence="3">
    <location>
        <begin position="9"/>
        <end position="65"/>
    </location>
</feature>
<proteinExistence type="predicted"/>
<dbReference type="SUPFAM" id="SSF54631">
    <property type="entry name" value="CBS-domain pair"/>
    <property type="match status" value="1"/>
</dbReference>
<dbReference type="EMBL" id="NVUL01000050">
    <property type="protein sequence ID" value="PCI76997.1"/>
    <property type="molecule type" value="Genomic_DNA"/>
</dbReference>
<dbReference type="PANTHER" id="PTHR43080">
    <property type="entry name" value="CBS DOMAIN-CONTAINING PROTEIN CBSX3, MITOCHONDRIAL"/>
    <property type="match status" value="1"/>
</dbReference>
<keyword evidence="1 2" id="KW-0129">CBS domain</keyword>
<evidence type="ECO:0000256" key="2">
    <source>
        <dbReference type="PROSITE-ProRule" id="PRU00703"/>
    </source>
</evidence>
<accession>A0A2A4X4P2</accession>
<organism evidence="4 5">
    <name type="scientific">SAR86 cluster bacterium</name>
    <dbReference type="NCBI Taxonomy" id="2030880"/>
    <lineage>
        <taxon>Bacteria</taxon>
        <taxon>Pseudomonadati</taxon>
        <taxon>Pseudomonadota</taxon>
        <taxon>Gammaproteobacteria</taxon>
        <taxon>SAR86 cluster</taxon>
    </lineage>
</organism>
<evidence type="ECO:0000313" key="4">
    <source>
        <dbReference type="EMBL" id="PCI76997.1"/>
    </source>
</evidence>
<name>A0A2A4X4P2_9GAMM</name>
<evidence type="ECO:0000313" key="5">
    <source>
        <dbReference type="Proteomes" id="UP000218767"/>
    </source>
</evidence>
<dbReference type="Gene3D" id="3.10.580.10">
    <property type="entry name" value="CBS-domain"/>
    <property type="match status" value="1"/>
</dbReference>
<sequence>MHIYVKDIMQTEVTTVPSTSTVEQCETVMLNTHRPCVPVIDEQGDCVGVLSHSDILRVRNARKDVSITSVQEIMSRNIISVGPRSSVDNTMQLMLDNGIHHILVITEKKVCGIVSVIDIIQIDKARTYNPFAEPEPHATAH</sequence>
<dbReference type="InterPro" id="IPR051257">
    <property type="entry name" value="Diverse_CBS-Domain"/>
</dbReference>
<evidence type="ECO:0000259" key="3">
    <source>
        <dbReference type="PROSITE" id="PS51371"/>
    </source>
</evidence>
<feature type="domain" description="CBS" evidence="3">
    <location>
        <begin position="74"/>
        <end position="131"/>
    </location>
</feature>
<dbReference type="Pfam" id="PF00571">
    <property type="entry name" value="CBS"/>
    <property type="match status" value="2"/>
</dbReference>
<dbReference type="SMART" id="SM00116">
    <property type="entry name" value="CBS"/>
    <property type="match status" value="2"/>
</dbReference>
<dbReference type="PROSITE" id="PS51371">
    <property type="entry name" value="CBS"/>
    <property type="match status" value="2"/>
</dbReference>